<comment type="subcellular location">
    <subcellularLocation>
        <location evidence="1">Cell membrane</location>
        <topology evidence="1">Multi-pass membrane protein</topology>
    </subcellularLocation>
</comment>
<feature type="transmembrane region" description="Helical" evidence="6">
    <location>
        <begin position="405"/>
        <end position="425"/>
    </location>
</feature>
<feature type="transmembrane region" description="Helical" evidence="6">
    <location>
        <begin position="475"/>
        <end position="495"/>
    </location>
</feature>
<evidence type="ECO:0000256" key="3">
    <source>
        <dbReference type="ARBA" id="ARBA00022692"/>
    </source>
</evidence>
<evidence type="ECO:0000256" key="6">
    <source>
        <dbReference type="SAM" id="Phobius"/>
    </source>
</evidence>
<feature type="transmembrane region" description="Helical" evidence="6">
    <location>
        <begin position="47"/>
        <end position="72"/>
    </location>
</feature>
<keyword evidence="2" id="KW-1003">Cell membrane</keyword>
<dbReference type="AlphaFoldDB" id="W4HL98"/>
<feature type="transmembrane region" description="Helical" evidence="6">
    <location>
        <begin position="317"/>
        <end position="341"/>
    </location>
</feature>
<sequence length="512" mass="56325">MSQSRVVLSERLVALNSASSVLARGVNFVVLLWVYQYLLRRIPAQEFAILPLVTALMVFAPLFFSFFIGGIVRYMVDACAKGDFVEMRRISASIFIVMLAATLVMIPVGVIFAFQVEHVFNVAPHMVPDLRVMILLMLANFAYKTITVPFTTAYAVTQRYFEKNLLDVLGDLIRAALLLTLLLTLGPRVIWVVVATVIAESSMNTVMLVRSFRILPELRFEPRLFSASTARELTGFGLWTTLDRLGAVLHTHAATMVLNLYGTAVEVTAYHVGATFFRQLESTIKLAALPLQPAVTAMNALGDRTRLGNTVLRAGRYGLWVSMFLATPMIVYADVVVGLYLGPDYGVAAWVLVLFMVIFPFTQPTILLASAALATKQVRSYVVPALMFQCVGVVLMFVFADGLDLGAPGVTLALTVVAIVSHLGYFWRFCLRLTGRSFTEFATQTLLRGLAPAAAGACAWVALRLIMPPSGWTELFLQGVIGACVYLLVLIGACLDPRERGRVHSMWARLFS</sequence>
<evidence type="ECO:0000313" key="8">
    <source>
        <dbReference type="Proteomes" id="UP000019063"/>
    </source>
</evidence>
<dbReference type="GO" id="GO:0005886">
    <property type="term" value="C:plasma membrane"/>
    <property type="evidence" value="ECO:0007669"/>
    <property type="project" value="UniProtKB-SubCell"/>
</dbReference>
<dbReference type="RefSeq" id="WP_043843651.1">
    <property type="nucleotide sequence ID" value="NZ_AQQW01000004.1"/>
</dbReference>
<protein>
    <submittedName>
        <fullName evidence="7">Flippase</fullName>
    </submittedName>
</protein>
<keyword evidence="8" id="KW-1185">Reference proteome</keyword>
<dbReference type="InterPro" id="IPR050833">
    <property type="entry name" value="Poly_Biosynth_Transport"/>
</dbReference>
<keyword evidence="4 6" id="KW-1133">Transmembrane helix</keyword>
<organism evidence="7 8">
    <name type="scientific">Roseivivax marinus</name>
    <dbReference type="NCBI Taxonomy" id="1379903"/>
    <lineage>
        <taxon>Bacteria</taxon>
        <taxon>Pseudomonadati</taxon>
        <taxon>Pseudomonadota</taxon>
        <taxon>Alphaproteobacteria</taxon>
        <taxon>Rhodobacterales</taxon>
        <taxon>Roseobacteraceae</taxon>
        <taxon>Roseivivax</taxon>
    </lineage>
</organism>
<feature type="transmembrane region" description="Helical" evidence="6">
    <location>
        <begin position="134"/>
        <end position="157"/>
    </location>
</feature>
<feature type="transmembrane region" description="Helical" evidence="6">
    <location>
        <begin position="12"/>
        <end position="35"/>
    </location>
</feature>
<feature type="transmembrane region" description="Helical" evidence="6">
    <location>
        <begin position="92"/>
        <end position="114"/>
    </location>
</feature>
<evidence type="ECO:0000313" key="7">
    <source>
        <dbReference type="EMBL" id="ETW13203.1"/>
    </source>
</evidence>
<feature type="transmembrane region" description="Helical" evidence="6">
    <location>
        <begin position="381"/>
        <end position="399"/>
    </location>
</feature>
<feature type="transmembrane region" description="Helical" evidence="6">
    <location>
        <begin position="446"/>
        <end position="463"/>
    </location>
</feature>
<evidence type="ECO:0000256" key="1">
    <source>
        <dbReference type="ARBA" id="ARBA00004651"/>
    </source>
</evidence>
<keyword evidence="3 6" id="KW-0812">Transmembrane</keyword>
<evidence type="ECO:0000256" key="2">
    <source>
        <dbReference type="ARBA" id="ARBA00022475"/>
    </source>
</evidence>
<dbReference type="PANTHER" id="PTHR30250">
    <property type="entry name" value="PST FAMILY PREDICTED COLANIC ACID TRANSPORTER"/>
    <property type="match status" value="1"/>
</dbReference>
<reference evidence="7 8" key="1">
    <citation type="journal article" date="2014" name="Antonie Van Leeuwenhoek">
        <title>Roseivivax atlanticus sp. nov., isolated from surface seawater of the Atlantic Ocean.</title>
        <authorList>
            <person name="Li G."/>
            <person name="Lai Q."/>
            <person name="Liu X."/>
            <person name="Sun F."/>
            <person name="Shao Z."/>
        </authorList>
    </citation>
    <scope>NUCLEOTIDE SEQUENCE [LARGE SCALE GENOMIC DNA]</scope>
    <source>
        <strain evidence="7 8">22II-s10s</strain>
    </source>
</reference>
<dbReference type="eggNOG" id="COG2244">
    <property type="taxonomic scope" value="Bacteria"/>
</dbReference>
<gene>
    <name evidence="7" type="ORF">ATO8_08326</name>
</gene>
<dbReference type="PANTHER" id="PTHR30250:SF26">
    <property type="entry name" value="PSMA PROTEIN"/>
    <property type="match status" value="1"/>
</dbReference>
<proteinExistence type="predicted"/>
<evidence type="ECO:0000256" key="4">
    <source>
        <dbReference type="ARBA" id="ARBA00022989"/>
    </source>
</evidence>
<dbReference type="STRING" id="1379903.ATO8_08326"/>
<evidence type="ECO:0000256" key="5">
    <source>
        <dbReference type="ARBA" id="ARBA00023136"/>
    </source>
</evidence>
<keyword evidence="5 6" id="KW-0472">Membrane</keyword>
<dbReference type="Proteomes" id="UP000019063">
    <property type="component" value="Unassembled WGS sequence"/>
</dbReference>
<comment type="caution">
    <text evidence="7">The sequence shown here is derived from an EMBL/GenBank/DDBJ whole genome shotgun (WGS) entry which is preliminary data.</text>
</comment>
<name>W4HL98_9RHOB</name>
<dbReference type="EMBL" id="AQQW01000004">
    <property type="protein sequence ID" value="ETW13203.1"/>
    <property type="molecule type" value="Genomic_DNA"/>
</dbReference>
<accession>W4HL98</accession>
<feature type="transmembrane region" description="Helical" evidence="6">
    <location>
        <begin position="347"/>
        <end position="369"/>
    </location>
</feature>